<name>A0A4T0G061_9BASI</name>
<keyword evidence="8" id="KW-1185">Reference proteome</keyword>
<feature type="transmembrane region" description="Helical" evidence="5">
    <location>
        <begin position="306"/>
        <end position="332"/>
    </location>
</feature>
<sequence>MLLDKFTEKLAHRDKPEIEMVEEKRQSQTHVQPAGDAPPIDLELVGDELPWNWTFSKKSKSYVIALLLNFVSAFNATGEWGFFAGNRAMLTGVGNSTAKTGVTEEFNVSGSVFLTSSFTYNAALGLGPLFLAPLSESYGRRPMIVLLLFVITVLFLPQSLAPNMVSLSVTRLFQGTAASIEGPHVAGIITDLFHRDHGRGIAMATFTLVVFTANALGPLCCHWLAFTTNWPYIYWMQMAMNGVVFLMCVFMLDETRHDVILDKKVRKYNKTYGTQLKIKTDAAHSFKSAMSKSLARPLVYLTTEPIVMALALWVGFAWGCVFLFTGAVTLVYEETYGFNSGEAGTVLITGFIGAFLAWLLNFGQNALYQRKKDPVTHIAPPEARLYQAAFGAVMFGGCMFLYAWTARPWITPYVSMIGLVGVNFGIFPIYAGVYTYIGDAYEQYSSSAQAAQALIRNLLGATFPFFASGMYENLTYKWASSLIGFIALALSVIPFVLLAYGNKLRGKSRVCKQILREQEEDEMMREQRDFEEPGHKQHA</sequence>
<dbReference type="AlphaFoldDB" id="A0A4T0G061"/>
<dbReference type="InterPro" id="IPR011701">
    <property type="entry name" value="MFS"/>
</dbReference>
<evidence type="ECO:0000313" key="7">
    <source>
        <dbReference type="EMBL" id="TIA92726.1"/>
    </source>
</evidence>
<protein>
    <recommendedName>
        <fullName evidence="6">Major facilitator superfamily (MFS) profile domain-containing protein</fullName>
    </recommendedName>
</protein>
<dbReference type="InterPro" id="IPR036259">
    <property type="entry name" value="MFS_trans_sf"/>
</dbReference>
<feature type="transmembrane region" description="Helical" evidence="5">
    <location>
        <begin position="205"/>
        <end position="226"/>
    </location>
</feature>
<evidence type="ECO:0000256" key="2">
    <source>
        <dbReference type="ARBA" id="ARBA00022692"/>
    </source>
</evidence>
<feature type="transmembrane region" description="Helical" evidence="5">
    <location>
        <begin position="383"/>
        <end position="404"/>
    </location>
</feature>
<feature type="transmembrane region" description="Helical" evidence="5">
    <location>
        <begin position="232"/>
        <end position="252"/>
    </location>
</feature>
<feature type="transmembrane region" description="Helical" evidence="5">
    <location>
        <begin position="112"/>
        <end position="131"/>
    </location>
</feature>
<keyword evidence="3 5" id="KW-1133">Transmembrane helix</keyword>
<evidence type="ECO:0000256" key="1">
    <source>
        <dbReference type="ARBA" id="ARBA00004141"/>
    </source>
</evidence>
<dbReference type="PANTHER" id="PTHR23502:SF134">
    <property type="entry name" value="MAJOR FACILITATOR SUPERFAMILY (MFS) PROFILE DOMAIN-CONTAINING PROTEIN-RELATED"/>
    <property type="match status" value="1"/>
</dbReference>
<feature type="transmembrane region" description="Helical" evidence="5">
    <location>
        <begin position="410"/>
        <end position="433"/>
    </location>
</feature>
<evidence type="ECO:0000256" key="4">
    <source>
        <dbReference type="ARBA" id="ARBA00023136"/>
    </source>
</evidence>
<keyword evidence="2 5" id="KW-0812">Transmembrane</keyword>
<gene>
    <name evidence="7" type="ORF">E3P99_00476</name>
</gene>
<dbReference type="Proteomes" id="UP000310189">
    <property type="component" value="Unassembled WGS sequence"/>
</dbReference>
<dbReference type="PANTHER" id="PTHR23502">
    <property type="entry name" value="MAJOR FACILITATOR SUPERFAMILY"/>
    <property type="match status" value="1"/>
</dbReference>
<feature type="transmembrane region" description="Helical" evidence="5">
    <location>
        <begin position="344"/>
        <end position="362"/>
    </location>
</feature>
<dbReference type="OrthoDB" id="5376138at2759"/>
<dbReference type="GO" id="GO:0022857">
    <property type="term" value="F:transmembrane transporter activity"/>
    <property type="evidence" value="ECO:0007669"/>
    <property type="project" value="InterPro"/>
</dbReference>
<feature type="domain" description="Major facilitator superfamily (MFS) profile" evidence="6">
    <location>
        <begin position="61"/>
        <end position="507"/>
    </location>
</feature>
<organism evidence="7 8">
    <name type="scientific">Wallemia hederae</name>
    <dbReference type="NCBI Taxonomy" id="1540922"/>
    <lineage>
        <taxon>Eukaryota</taxon>
        <taxon>Fungi</taxon>
        <taxon>Dikarya</taxon>
        <taxon>Basidiomycota</taxon>
        <taxon>Wallemiomycotina</taxon>
        <taxon>Wallemiomycetes</taxon>
        <taxon>Wallemiales</taxon>
        <taxon>Wallemiaceae</taxon>
        <taxon>Wallemia</taxon>
    </lineage>
</organism>
<dbReference type="PROSITE" id="PS50850">
    <property type="entry name" value="MFS"/>
    <property type="match status" value="1"/>
</dbReference>
<keyword evidence="4 5" id="KW-0472">Membrane</keyword>
<feature type="transmembrane region" description="Helical" evidence="5">
    <location>
        <begin position="478"/>
        <end position="500"/>
    </location>
</feature>
<dbReference type="GO" id="GO:0005886">
    <property type="term" value="C:plasma membrane"/>
    <property type="evidence" value="ECO:0007669"/>
    <property type="project" value="TreeGrafter"/>
</dbReference>
<evidence type="ECO:0000313" key="8">
    <source>
        <dbReference type="Proteomes" id="UP000310189"/>
    </source>
</evidence>
<evidence type="ECO:0000256" key="3">
    <source>
        <dbReference type="ARBA" id="ARBA00022989"/>
    </source>
</evidence>
<comment type="caution">
    <text evidence="7">The sequence shown here is derived from an EMBL/GenBank/DDBJ whole genome shotgun (WGS) entry which is preliminary data.</text>
</comment>
<feature type="transmembrane region" description="Helical" evidence="5">
    <location>
        <begin position="62"/>
        <end position="83"/>
    </location>
</feature>
<dbReference type="InterPro" id="IPR020846">
    <property type="entry name" value="MFS_dom"/>
</dbReference>
<dbReference type="Gene3D" id="1.20.1250.20">
    <property type="entry name" value="MFS general substrate transporter like domains"/>
    <property type="match status" value="1"/>
</dbReference>
<dbReference type="SUPFAM" id="SSF103473">
    <property type="entry name" value="MFS general substrate transporter"/>
    <property type="match status" value="1"/>
</dbReference>
<proteinExistence type="predicted"/>
<reference evidence="7 8" key="1">
    <citation type="submission" date="2019-03" db="EMBL/GenBank/DDBJ databases">
        <title>Sequencing 23 genomes of Wallemia ichthyophaga.</title>
        <authorList>
            <person name="Gostincar C."/>
        </authorList>
    </citation>
    <scope>NUCLEOTIDE SEQUENCE [LARGE SCALE GENOMIC DNA]</scope>
    <source>
        <strain evidence="7 8">EXF-5753</strain>
    </source>
</reference>
<evidence type="ECO:0000259" key="6">
    <source>
        <dbReference type="PROSITE" id="PS50850"/>
    </source>
</evidence>
<accession>A0A4T0G061</accession>
<evidence type="ECO:0000256" key="5">
    <source>
        <dbReference type="SAM" id="Phobius"/>
    </source>
</evidence>
<feature type="transmembrane region" description="Helical" evidence="5">
    <location>
        <begin position="143"/>
        <end position="160"/>
    </location>
</feature>
<comment type="subcellular location">
    <subcellularLocation>
        <location evidence="1">Membrane</location>
        <topology evidence="1">Multi-pass membrane protein</topology>
    </subcellularLocation>
</comment>
<dbReference type="EMBL" id="SPNW01000005">
    <property type="protein sequence ID" value="TIA92726.1"/>
    <property type="molecule type" value="Genomic_DNA"/>
</dbReference>
<dbReference type="Pfam" id="PF07690">
    <property type="entry name" value="MFS_1"/>
    <property type="match status" value="1"/>
</dbReference>